<reference evidence="2" key="1">
    <citation type="submission" date="2021-02" db="EMBL/GenBank/DDBJ databases">
        <authorList>
            <person name="Dougan E. K."/>
            <person name="Rhodes N."/>
            <person name="Thang M."/>
            <person name="Chan C."/>
        </authorList>
    </citation>
    <scope>NUCLEOTIDE SEQUENCE</scope>
</reference>
<gene>
    <name evidence="2" type="ORF">SPIL2461_LOCUS11737</name>
</gene>
<feature type="non-terminal residue" evidence="2">
    <location>
        <position position="1"/>
    </location>
</feature>
<name>A0A812S4G0_SYMPI</name>
<keyword evidence="3" id="KW-1185">Reference proteome</keyword>
<dbReference type="OrthoDB" id="420720at2759"/>
<accession>A0A812S4G0</accession>
<sequence length="106" mass="11665">DRRQADPDQDDEFVDPVDLEDPAAPKIPPFQVRVKPKDESAALKKEDGSFVGEVIYLFQPKSQSLDSLASNIVKDLPPELEKAGLKCVLAKDGTEGGEVRVMMEII</sequence>
<evidence type="ECO:0000313" key="3">
    <source>
        <dbReference type="Proteomes" id="UP000649617"/>
    </source>
</evidence>
<comment type="caution">
    <text evidence="2">The sequence shown here is derived from an EMBL/GenBank/DDBJ whole genome shotgun (WGS) entry which is preliminary data.</text>
</comment>
<feature type="non-terminal residue" evidence="2">
    <location>
        <position position="106"/>
    </location>
</feature>
<organism evidence="2 3">
    <name type="scientific">Symbiodinium pilosum</name>
    <name type="common">Dinoflagellate</name>
    <dbReference type="NCBI Taxonomy" id="2952"/>
    <lineage>
        <taxon>Eukaryota</taxon>
        <taxon>Sar</taxon>
        <taxon>Alveolata</taxon>
        <taxon>Dinophyceae</taxon>
        <taxon>Suessiales</taxon>
        <taxon>Symbiodiniaceae</taxon>
        <taxon>Symbiodinium</taxon>
    </lineage>
</organism>
<dbReference type="Proteomes" id="UP000649617">
    <property type="component" value="Unassembled WGS sequence"/>
</dbReference>
<dbReference type="AlphaFoldDB" id="A0A812S4G0"/>
<dbReference type="EMBL" id="CAJNIZ010023142">
    <property type="protein sequence ID" value="CAE7466681.1"/>
    <property type="molecule type" value="Genomic_DNA"/>
</dbReference>
<protein>
    <submittedName>
        <fullName evidence="2">Uncharacterized protein</fullName>
    </submittedName>
</protein>
<proteinExistence type="predicted"/>
<evidence type="ECO:0000256" key="1">
    <source>
        <dbReference type="SAM" id="MobiDB-lite"/>
    </source>
</evidence>
<feature type="compositionally biased region" description="Acidic residues" evidence="1">
    <location>
        <begin position="7"/>
        <end position="21"/>
    </location>
</feature>
<evidence type="ECO:0000313" key="2">
    <source>
        <dbReference type="EMBL" id="CAE7466681.1"/>
    </source>
</evidence>
<feature type="region of interest" description="Disordered" evidence="1">
    <location>
        <begin position="1"/>
        <end position="29"/>
    </location>
</feature>